<dbReference type="PANTHER" id="PTHR39555:SF1">
    <property type="entry name" value="TYPE IV PILUS INNER MEMBRANE COMPONENT PILO"/>
    <property type="match status" value="1"/>
</dbReference>
<comment type="caution">
    <text evidence="2">The sequence shown here is derived from an EMBL/GenBank/DDBJ whole genome shotgun (WGS) entry which is preliminary data.</text>
</comment>
<organism evidence="2 3">
    <name type="scientific">Candidatus Doudnabacteria bacterium RIFCSPLOWO2_02_FULL_48_13</name>
    <dbReference type="NCBI Taxonomy" id="1817845"/>
    <lineage>
        <taxon>Bacteria</taxon>
        <taxon>Candidatus Doudnaibacteriota</taxon>
    </lineage>
</organism>
<dbReference type="GO" id="GO:0043107">
    <property type="term" value="P:type IV pilus-dependent motility"/>
    <property type="evidence" value="ECO:0007669"/>
    <property type="project" value="InterPro"/>
</dbReference>
<dbReference type="Gene3D" id="3.30.70.60">
    <property type="match status" value="1"/>
</dbReference>
<dbReference type="PANTHER" id="PTHR39555">
    <property type="entry name" value="FIMBRIAL ASSEMBLY PROTEIN PILO-LIKE PROTEIN-RELATED"/>
    <property type="match status" value="1"/>
</dbReference>
<dbReference type="InterPro" id="IPR014717">
    <property type="entry name" value="Transl_elong_EF1B/ribsomal_bS6"/>
</dbReference>
<dbReference type="InterPro" id="IPR007445">
    <property type="entry name" value="PilO"/>
</dbReference>
<dbReference type="Proteomes" id="UP000177235">
    <property type="component" value="Unassembled WGS sequence"/>
</dbReference>
<dbReference type="GO" id="GO:0043683">
    <property type="term" value="P:type IV pilus assembly"/>
    <property type="evidence" value="ECO:0007669"/>
    <property type="project" value="InterPro"/>
</dbReference>
<evidence type="ECO:0008006" key="4">
    <source>
        <dbReference type="Google" id="ProtNLM"/>
    </source>
</evidence>
<evidence type="ECO:0000256" key="1">
    <source>
        <dbReference type="SAM" id="Phobius"/>
    </source>
</evidence>
<dbReference type="EMBL" id="MFFF01000017">
    <property type="protein sequence ID" value="OGE99726.1"/>
    <property type="molecule type" value="Genomic_DNA"/>
</dbReference>
<accession>A0A1F5QC42</accession>
<proteinExistence type="predicted"/>
<reference evidence="2 3" key="1">
    <citation type="journal article" date="2016" name="Nat. Commun.">
        <title>Thousands of microbial genomes shed light on interconnected biogeochemical processes in an aquifer system.</title>
        <authorList>
            <person name="Anantharaman K."/>
            <person name="Brown C.T."/>
            <person name="Hug L.A."/>
            <person name="Sharon I."/>
            <person name="Castelle C.J."/>
            <person name="Probst A.J."/>
            <person name="Thomas B.C."/>
            <person name="Singh A."/>
            <person name="Wilkins M.J."/>
            <person name="Karaoz U."/>
            <person name="Brodie E.L."/>
            <person name="Williams K.H."/>
            <person name="Hubbard S.S."/>
            <person name="Banfield J.F."/>
        </authorList>
    </citation>
    <scope>NUCLEOTIDE SEQUENCE [LARGE SCALE GENOMIC DNA]</scope>
</reference>
<protein>
    <recommendedName>
        <fullName evidence="4">Pilus assembly protein PilO</fullName>
    </recommendedName>
</protein>
<dbReference type="Pfam" id="PF04350">
    <property type="entry name" value="PilO"/>
    <property type="match status" value="1"/>
</dbReference>
<sequence>MKKIDISHFSSGLVVPVLIIAGILFGYLALYPQYKQIKDSKSELAAKETAAADKKSSVNSIKNLVAQLNDKRAQLAPVEESLPLSPDIPELLANLEFLGRQSGMVVENIQVAPLQDVLGPDGKVRESSDKLGMIRADMTVNGRYPQLLAFILNMETNLRLLDVQSINFGAASSESQNQSYVLEMITYYQKP</sequence>
<evidence type="ECO:0000313" key="2">
    <source>
        <dbReference type="EMBL" id="OGE99726.1"/>
    </source>
</evidence>
<dbReference type="AlphaFoldDB" id="A0A1F5QC42"/>
<keyword evidence="1" id="KW-1133">Transmembrane helix</keyword>
<feature type="transmembrane region" description="Helical" evidence="1">
    <location>
        <begin position="12"/>
        <end position="31"/>
    </location>
</feature>
<evidence type="ECO:0000313" key="3">
    <source>
        <dbReference type="Proteomes" id="UP000177235"/>
    </source>
</evidence>
<keyword evidence="1" id="KW-0472">Membrane</keyword>
<name>A0A1F5QC42_9BACT</name>
<gene>
    <name evidence="2" type="ORF">A3J05_01840</name>
</gene>
<keyword evidence="1" id="KW-0812">Transmembrane</keyword>